<keyword evidence="6 7" id="KW-0472">Membrane</keyword>
<evidence type="ECO:0000256" key="5">
    <source>
        <dbReference type="ARBA" id="ARBA00022989"/>
    </source>
</evidence>
<dbReference type="AlphaFoldDB" id="A0A401ZU42"/>
<comment type="subcellular location">
    <subcellularLocation>
        <location evidence="1 7">Cell membrane</location>
        <topology evidence="1 7">Multi-pass membrane protein</topology>
    </subcellularLocation>
</comment>
<gene>
    <name evidence="9" type="ORF">KTT_01490</name>
</gene>
<feature type="transmembrane region" description="Helical" evidence="7">
    <location>
        <begin position="157"/>
        <end position="180"/>
    </location>
</feature>
<dbReference type="CDD" id="cd06261">
    <property type="entry name" value="TM_PBP2"/>
    <property type="match status" value="1"/>
</dbReference>
<keyword evidence="3" id="KW-1003">Cell membrane</keyword>
<evidence type="ECO:0000256" key="3">
    <source>
        <dbReference type="ARBA" id="ARBA00022475"/>
    </source>
</evidence>
<evidence type="ECO:0000259" key="8">
    <source>
        <dbReference type="PROSITE" id="PS50928"/>
    </source>
</evidence>
<protein>
    <submittedName>
        <fullName evidence="9">ABC transporter permease</fullName>
    </submittedName>
</protein>
<feature type="domain" description="ABC transmembrane type-1" evidence="8">
    <location>
        <begin position="88"/>
        <end position="280"/>
    </location>
</feature>
<reference evidence="10" key="1">
    <citation type="submission" date="2018-12" db="EMBL/GenBank/DDBJ databases">
        <title>Tengunoibacter tsumagoiensis gen. nov., sp. nov., Dictyobacter kobayashii sp. nov., D. alpinus sp. nov., and D. joshuensis sp. nov. and description of Dictyobacteraceae fam. nov. within the order Ktedonobacterales isolated from Tengu-no-mugimeshi.</title>
        <authorList>
            <person name="Wang C.M."/>
            <person name="Zheng Y."/>
            <person name="Sakai Y."/>
            <person name="Toyoda A."/>
            <person name="Minakuchi Y."/>
            <person name="Abe K."/>
            <person name="Yokota A."/>
            <person name="Yabe S."/>
        </authorList>
    </citation>
    <scope>NUCLEOTIDE SEQUENCE [LARGE SCALE GENOMIC DNA]</scope>
    <source>
        <strain evidence="10">Uno3</strain>
    </source>
</reference>
<accession>A0A401ZU42</accession>
<evidence type="ECO:0000256" key="1">
    <source>
        <dbReference type="ARBA" id="ARBA00004651"/>
    </source>
</evidence>
<dbReference type="PANTHER" id="PTHR32243:SF18">
    <property type="entry name" value="INNER MEMBRANE ABC TRANSPORTER PERMEASE PROTEIN YCJP"/>
    <property type="match status" value="1"/>
</dbReference>
<keyword evidence="10" id="KW-1185">Reference proteome</keyword>
<evidence type="ECO:0000256" key="6">
    <source>
        <dbReference type="ARBA" id="ARBA00023136"/>
    </source>
</evidence>
<dbReference type="GO" id="GO:0005886">
    <property type="term" value="C:plasma membrane"/>
    <property type="evidence" value="ECO:0007669"/>
    <property type="project" value="UniProtKB-SubCell"/>
</dbReference>
<feature type="transmembrane region" description="Helical" evidence="7">
    <location>
        <begin position="125"/>
        <end position="145"/>
    </location>
</feature>
<comment type="similarity">
    <text evidence="7">Belongs to the binding-protein-dependent transport system permease family.</text>
</comment>
<evidence type="ECO:0000256" key="2">
    <source>
        <dbReference type="ARBA" id="ARBA00022448"/>
    </source>
</evidence>
<dbReference type="InterPro" id="IPR035906">
    <property type="entry name" value="MetI-like_sf"/>
</dbReference>
<proteinExistence type="inferred from homology"/>
<comment type="caution">
    <text evidence="9">The sequence shown here is derived from an EMBL/GenBank/DDBJ whole genome shotgun (WGS) entry which is preliminary data.</text>
</comment>
<feature type="transmembrane region" description="Helical" evidence="7">
    <location>
        <begin position="258"/>
        <end position="279"/>
    </location>
</feature>
<dbReference type="InterPro" id="IPR000515">
    <property type="entry name" value="MetI-like"/>
</dbReference>
<dbReference type="RefSeq" id="WP_126577903.1">
    <property type="nucleotide sequence ID" value="NZ_BIFR01000001.1"/>
</dbReference>
<dbReference type="Proteomes" id="UP000287352">
    <property type="component" value="Unassembled WGS sequence"/>
</dbReference>
<evidence type="ECO:0000313" key="10">
    <source>
        <dbReference type="Proteomes" id="UP000287352"/>
    </source>
</evidence>
<dbReference type="GO" id="GO:0055085">
    <property type="term" value="P:transmembrane transport"/>
    <property type="evidence" value="ECO:0007669"/>
    <property type="project" value="InterPro"/>
</dbReference>
<dbReference type="Gene3D" id="1.10.3720.10">
    <property type="entry name" value="MetI-like"/>
    <property type="match status" value="1"/>
</dbReference>
<dbReference type="Pfam" id="PF00528">
    <property type="entry name" value="BPD_transp_1"/>
    <property type="match status" value="1"/>
</dbReference>
<dbReference type="PANTHER" id="PTHR32243">
    <property type="entry name" value="MALTOSE TRANSPORT SYSTEM PERMEASE-RELATED"/>
    <property type="match status" value="1"/>
</dbReference>
<dbReference type="OrthoDB" id="61400at2"/>
<name>A0A401ZU42_9CHLR</name>
<evidence type="ECO:0000313" key="9">
    <source>
        <dbReference type="EMBL" id="GCE10290.1"/>
    </source>
</evidence>
<dbReference type="InterPro" id="IPR050901">
    <property type="entry name" value="BP-dep_ABC_trans_perm"/>
</dbReference>
<dbReference type="SUPFAM" id="SSF161098">
    <property type="entry name" value="MetI-like"/>
    <property type="match status" value="1"/>
</dbReference>
<keyword evidence="5 7" id="KW-1133">Transmembrane helix</keyword>
<sequence length="295" mass="32220">MSTQTIINRHAPERVRRTPAGEQGFSWVRLLAVMLVVILALGPLYWTFITSIKNGTELTASPPTLFPHSFDLSNYVQVFSSSFFLPTLRNSAIIASITTILALIFGILCAYALARLDFLGKSTVLSTVLSVNMFPFIAMIGPLFVLFTGPIYLYNTYVALIIPDLVLTLPLTVWFLTAFFRDLPSDLEESARVDGATRLQVLWLVIVPLTAPGVFAAAILSFIAVWNDFLFGLNLTSNERAQPVTVGITRFNSEHVVAYGQLAAAAIIVTIPLVILVLICQRRIVSGLTAGAVKG</sequence>
<feature type="transmembrane region" description="Helical" evidence="7">
    <location>
        <begin position="26"/>
        <end position="46"/>
    </location>
</feature>
<dbReference type="EMBL" id="BIFR01000001">
    <property type="protein sequence ID" value="GCE10290.1"/>
    <property type="molecule type" value="Genomic_DNA"/>
</dbReference>
<organism evidence="9 10">
    <name type="scientific">Tengunoibacter tsumagoiensis</name>
    <dbReference type="NCBI Taxonomy" id="2014871"/>
    <lineage>
        <taxon>Bacteria</taxon>
        <taxon>Bacillati</taxon>
        <taxon>Chloroflexota</taxon>
        <taxon>Ktedonobacteria</taxon>
        <taxon>Ktedonobacterales</taxon>
        <taxon>Dictyobacteraceae</taxon>
        <taxon>Tengunoibacter</taxon>
    </lineage>
</organism>
<keyword evidence="2 7" id="KW-0813">Transport</keyword>
<feature type="transmembrane region" description="Helical" evidence="7">
    <location>
        <begin position="201"/>
        <end position="226"/>
    </location>
</feature>
<feature type="transmembrane region" description="Helical" evidence="7">
    <location>
        <begin position="92"/>
        <end position="113"/>
    </location>
</feature>
<keyword evidence="4 7" id="KW-0812">Transmembrane</keyword>
<dbReference type="PROSITE" id="PS50928">
    <property type="entry name" value="ABC_TM1"/>
    <property type="match status" value="1"/>
</dbReference>
<evidence type="ECO:0000256" key="7">
    <source>
        <dbReference type="RuleBase" id="RU363032"/>
    </source>
</evidence>
<evidence type="ECO:0000256" key="4">
    <source>
        <dbReference type="ARBA" id="ARBA00022692"/>
    </source>
</evidence>